<comment type="caution">
    <text evidence="4">The sequence shown here is derived from an EMBL/GenBank/DDBJ whole genome shotgun (WGS) entry which is preliminary data.</text>
</comment>
<feature type="repeat" description="Filamin" evidence="3">
    <location>
        <begin position="152"/>
        <end position="255"/>
    </location>
</feature>
<dbReference type="AlphaFoldDB" id="A0AAV8YS86"/>
<keyword evidence="2" id="KW-0677">Repeat</keyword>
<dbReference type="InterPro" id="IPR014756">
    <property type="entry name" value="Ig_E-set"/>
</dbReference>
<feature type="repeat" description="Filamin" evidence="3">
    <location>
        <begin position="339"/>
        <end position="428"/>
    </location>
</feature>
<evidence type="ECO:0000256" key="3">
    <source>
        <dbReference type="PROSITE-ProRule" id="PRU00087"/>
    </source>
</evidence>
<organism evidence="4 5">
    <name type="scientific">Aromia moschata</name>
    <dbReference type="NCBI Taxonomy" id="1265417"/>
    <lineage>
        <taxon>Eukaryota</taxon>
        <taxon>Metazoa</taxon>
        <taxon>Ecdysozoa</taxon>
        <taxon>Arthropoda</taxon>
        <taxon>Hexapoda</taxon>
        <taxon>Insecta</taxon>
        <taxon>Pterygota</taxon>
        <taxon>Neoptera</taxon>
        <taxon>Endopterygota</taxon>
        <taxon>Coleoptera</taxon>
        <taxon>Polyphaga</taxon>
        <taxon>Cucujiformia</taxon>
        <taxon>Chrysomeloidea</taxon>
        <taxon>Cerambycidae</taxon>
        <taxon>Cerambycinae</taxon>
        <taxon>Callichromatini</taxon>
        <taxon>Aromia</taxon>
    </lineage>
</organism>
<proteinExistence type="inferred from homology"/>
<dbReference type="InterPro" id="IPR044801">
    <property type="entry name" value="Filamin"/>
</dbReference>
<dbReference type="GO" id="GO:0051015">
    <property type="term" value="F:actin filament binding"/>
    <property type="evidence" value="ECO:0007669"/>
    <property type="project" value="InterPro"/>
</dbReference>
<dbReference type="PANTHER" id="PTHR38537">
    <property type="entry name" value="JITTERBUG, ISOFORM N"/>
    <property type="match status" value="1"/>
</dbReference>
<protein>
    <recommendedName>
        <fullName evidence="6">Filamin</fullName>
    </recommendedName>
</protein>
<comment type="similarity">
    <text evidence="1">Belongs to the filamin family.</text>
</comment>
<sequence length="817" mass="88488">MTVAGSPFHCTVVESTQYFQIGAVAYVDLPSDNHRIEIGDPNNHHVKYVVKNYRAEFSLTQTGTYRVQIIKDGEIVATRTLHVFDTTKIDIINAPEAVCHRPAVVGINMNKVANRDVAHSVRQSPTNPNMWEVVFHPVQAAPHRVTLFYNNVPKYGVLEVPVKGPGNEPWAGGLGLYQTRVGKVTSFHIETLGRSAREFDVVVSGPTGSAVPVRCYQTKTGKLQAEFTSREVGAHKVEVLHQAKHVSGSPFTCQAFDPDNVRIVDIPTSQGNVGEKVMFNVSSKNSGSAELEIQVTNPINQTISVQQTPLDEKLTQVVFLPTMAGLYQVAVTYGGVAWAPSVRPLPPRAVGKGLEYGRVGERTSFTVSSVVQPRVLVEAVEGNIDVHIQSPKPGEYIVSYTPKWVGTYDIVISIGPNDLPGSPFRPNIVDPSAVRLIGGWNQHLDDSGRVKLPAKLAFDVSNAGPGTLECKVSGRKVNPEKSGSRVRFDISGEGLTAGEHDFDIRFANVLLPEAPNTVVCLGDQVVLTGRGLAQAQCGEPAVFTIDGSKASTGNPEVTLHAADTNIPVPVMISLAGEKIWRATYTVTNPGNYLLSVLWAGRPVKGCPLIVEAKGGADASKVLCSGEGLRQGVVGKEIRSWIDTRRAGPGELTAHCTGPRKVAYCELYDHGDATFTLNVKPQEAGRHALTIKYAGQHVPGSPFTLRVAGAPDASKVRVYGPGVEHGVLATFQSRFICDTRGAGAGQLTVRVRGPKGAFRVEMQRESQKDRTILCKFDPTEPGDYRVEVKWAGELVPGSPFHVMIFDTQEELRRYINSL</sequence>
<dbReference type="InterPro" id="IPR013783">
    <property type="entry name" value="Ig-like_fold"/>
</dbReference>
<name>A0AAV8YS86_9CUCU</name>
<dbReference type="InterPro" id="IPR001298">
    <property type="entry name" value="Filamin/ABP280_rpt"/>
</dbReference>
<dbReference type="PANTHER" id="PTHR38537:SF13">
    <property type="entry name" value="JITTERBUG, ISOFORM N"/>
    <property type="match status" value="1"/>
</dbReference>
<dbReference type="GO" id="GO:0030036">
    <property type="term" value="P:actin cytoskeleton organization"/>
    <property type="evidence" value="ECO:0007669"/>
    <property type="project" value="InterPro"/>
</dbReference>
<feature type="repeat" description="Filamin" evidence="3">
    <location>
        <begin position="707"/>
        <end position="803"/>
    </location>
</feature>
<accession>A0AAV8YS86</accession>
<gene>
    <name evidence="4" type="ORF">NQ318_011018</name>
</gene>
<dbReference type="InterPro" id="IPR017868">
    <property type="entry name" value="Filamin/ABP280_repeat-like"/>
</dbReference>
<feature type="repeat" description="Filamin" evidence="3">
    <location>
        <begin position="613"/>
        <end position="706"/>
    </location>
</feature>
<dbReference type="Pfam" id="PF00630">
    <property type="entry name" value="Filamin"/>
    <property type="match status" value="6"/>
</dbReference>
<keyword evidence="5" id="KW-1185">Reference proteome</keyword>
<reference evidence="4" key="1">
    <citation type="journal article" date="2023" name="Insect Mol. Biol.">
        <title>Genome sequencing provides insights into the evolution of gene families encoding plant cell wall-degrading enzymes in longhorned beetles.</title>
        <authorList>
            <person name="Shin N.R."/>
            <person name="Okamura Y."/>
            <person name="Kirsch R."/>
            <person name="Pauchet Y."/>
        </authorList>
    </citation>
    <scope>NUCLEOTIDE SEQUENCE</scope>
    <source>
        <strain evidence="4">AMC_N1</strain>
    </source>
</reference>
<dbReference type="FunFam" id="2.60.40.10:FF:001145">
    <property type="entry name" value="Jitterbug, isoform I"/>
    <property type="match status" value="2"/>
</dbReference>
<dbReference type="Gene3D" id="2.60.40.10">
    <property type="entry name" value="Immunoglobulins"/>
    <property type="match status" value="6"/>
</dbReference>
<dbReference type="SUPFAM" id="SSF81296">
    <property type="entry name" value="E set domains"/>
    <property type="match status" value="6"/>
</dbReference>
<dbReference type="Proteomes" id="UP001162162">
    <property type="component" value="Unassembled WGS sequence"/>
</dbReference>
<feature type="repeat" description="Filamin" evidence="3">
    <location>
        <begin position="253"/>
        <end position="335"/>
    </location>
</feature>
<feature type="repeat" description="Filamin" evidence="3">
    <location>
        <begin position="426"/>
        <end position="520"/>
    </location>
</feature>
<dbReference type="EMBL" id="JAPWTK010000048">
    <property type="protein sequence ID" value="KAJ8954347.1"/>
    <property type="molecule type" value="Genomic_DNA"/>
</dbReference>
<evidence type="ECO:0000313" key="5">
    <source>
        <dbReference type="Proteomes" id="UP001162162"/>
    </source>
</evidence>
<evidence type="ECO:0008006" key="6">
    <source>
        <dbReference type="Google" id="ProtNLM"/>
    </source>
</evidence>
<evidence type="ECO:0000313" key="4">
    <source>
        <dbReference type="EMBL" id="KAJ8954347.1"/>
    </source>
</evidence>
<evidence type="ECO:0000256" key="2">
    <source>
        <dbReference type="ARBA" id="ARBA00022737"/>
    </source>
</evidence>
<feature type="repeat" description="Filamin" evidence="3">
    <location>
        <begin position="517"/>
        <end position="612"/>
    </location>
</feature>
<dbReference type="SMART" id="SM00557">
    <property type="entry name" value="IG_FLMN"/>
    <property type="match status" value="5"/>
</dbReference>
<evidence type="ECO:0000256" key="1">
    <source>
        <dbReference type="ARBA" id="ARBA00009238"/>
    </source>
</evidence>
<dbReference type="PROSITE" id="PS50194">
    <property type="entry name" value="FILAMIN_REPEAT"/>
    <property type="match status" value="7"/>
</dbReference>